<dbReference type="InterPro" id="IPR051139">
    <property type="entry name" value="Mediator_complx_sub13"/>
</dbReference>
<proteinExistence type="inferred from homology"/>
<dbReference type="PANTHER" id="PTHR48249:SF4">
    <property type="entry name" value="MEDIATOR OF RNA POLYMERASE II TRANSCRIPTION SUBUNIT 13"/>
    <property type="match status" value="1"/>
</dbReference>
<comment type="subcellular location">
    <subcellularLocation>
        <location evidence="1 8">Nucleus</location>
    </subcellularLocation>
</comment>
<feature type="compositionally biased region" description="Low complexity" evidence="9">
    <location>
        <begin position="880"/>
        <end position="908"/>
    </location>
</feature>
<feature type="compositionally biased region" description="Low complexity" evidence="9">
    <location>
        <begin position="1424"/>
        <end position="1433"/>
    </location>
</feature>
<feature type="compositionally biased region" description="Basic and acidic residues" evidence="9">
    <location>
        <begin position="629"/>
        <end position="649"/>
    </location>
</feature>
<evidence type="ECO:0000256" key="3">
    <source>
        <dbReference type="ARBA" id="ARBA00022491"/>
    </source>
</evidence>
<feature type="compositionally biased region" description="Polar residues" evidence="9">
    <location>
        <begin position="931"/>
        <end position="944"/>
    </location>
</feature>
<evidence type="ECO:0000313" key="12">
    <source>
        <dbReference type="EMBL" id="KAK1786371.1"/>
    </source>
</evidence>
<reference evidence="12" key="1">
    <citation type="submission" date="2023-03" db="EMBL/GenBank/DDBJ databases">
        <title>Electrophorus voltai genome.</title>
        <authorList>
            <person name="Bian C."/>
        </authorList>
    </citation>
    <scope>NUCLEOTIDE SEQUENCE</scope>
    <source>
        <strain evidence="12">CB-2022</strain>
        <tissue evidence="12">Muscle</tissue>
    </source>
</reference>
<feature type="region of interest" description="Disordered" evidence="9">
    <location>
        <begin position="1842"/>
        <end position="1881"/>
    </location>
</feature>
<sequence length="2001" mass="217698">ADLTGIKWKCFVWQGPTSSPLLFPVTEEDPILCSFSRCLRADVLSVWQRHQSPGRRELWLFWWGDDPNFAELIHPDLSSNEDGLWESGLTYECRTLLFKAIHNLLERCLMARRFVRVGRWFVRPYEKDEKPISKSEHLSCSFTFFLHGDSNVCTSVEVNQHQPVYLLSEEHLTLALQSSSPVRVILSPYGLSGTLTGQSFKLSDPPTQKLIQEWKQFYPINPGANQASEGDDPDWEDESLAAVEVLVAGVRMVYPACLVLVAQSDVPASVATVSSTGGTGACATVQATYAGHTEPVISSVTLTPPTSPEEVQKVSRLASRWTKPSVVVDSSNASRFGRHGDKVPRQLARQLVETVWQECSVNRAQNKQRNWKQHAGSAPGHPPSLPPPRYKATDKMEKAEKQQKRAQTPFHHRSCTGQDLSLRDPEVSCYPGLRSADVSLSKVHTVPSDMAGSPQPPPLSPHLCEREEEEAGEMKRSSTPLRQQFYPPSTEPCLLPQKSPNGSALYPAPVDYPSAYPDSVEPTTYMGAAVNPGEDVAPWMYFRLPRRRSADLQPPPLPVDRLRQDAAAEPDGLVSATETMSSTAGPLKVSEERVRMYIQKKRCLSAAVGEGDLELDTDPYAFVEEEFTFTDKERRPGAEPGKRKKRDDGSSSSADDAPESGGGKPLLSTSLIHETDLAVSINDLDNLFNSDEDELMPGARRAGTERFGGKEPKATASDGLSCISSADLHQMFPTPPSLEQHNVGFSPMNVGGNECGSTDSGPPDGTILGGAFKMEVDESLCSPRPSEVKDFSFVFKPELCQAFVGCSLYAPLKTLPSQCLLPIRLPEECVYRPYLGKDRCVPGTPHLLLLPHVASPSVPSVGSGVDPDYSQTYTPQTHTPLLSNSAPPSNSGVGILPSPATPRFSAPTPRTPRTPRGPASVQGSLKCESSEPYSPASTPSTCRPLSSVEPATAHSLYVTLILSDSVMNLFKDCNFDSCCICVCNMNIKGADVGMYVSEPTLDPQSSAPDPCSCGFSAVVNRRYGNGAGLFLEDELDIVGRGSDADREIEKHFEALRCTSSPMHVGGTQMESLPHELLLLLQERCANPFPPLARPEPAGERPPPPRRLEERDYHSDCYVALEHGRQFMDNMSGGKVDENLVKSSGLHPWAKHDAVDVSSLFSQDVLRMLLSLQPVLQDAIQKKRSVHSWGVQGPLTWQQFHKMAGRGTYGTDESPEPLPIPTFLVGYEYDFVLLSPFGLPYWEKLLLDPFGSQRDVGYVVVCPDSDTLLSGARTFFRELTATYEACRLGRHRPVSAAHADGIVTVGSGAVGPPADLPLTDWFLRMSSNSSAGESLAKLRLYAEACRRDLGPYLAAQSLDNSLLTQRNPSSSSSSWSSQPASSSSSSSSGVGSTTPASTSNPQGVGGSAPAKPASLPAVGESRVLGTQQAAAQGPGTAGDGASATCQTQPQPEPPESTMEREAVGVPTDGDSHAVTYPPAVVVYLVDPFTCTEQNSGSSSSVWTLGLLCCYLDMLQSLPPPLRNAVSVQIVPCQYLLQPARGEEEERHAYAQNLKSMAFSVYAQCRQTGPASTNVKPLTGFGPGLAIDAALRVSERSQCTRVYVPPFVLAPVKDKQTELGETFGEATQKYNVLFVAYCLSHDQRWLLASCTDQHGELLETCVINVDVPNRARRKKGSARRLGLQKLWEWCLGLVQFTSLPWRVVIGRLGRIGHGELQDWSILLSRRSLQSLSCRLKEVCKMCGISSADSPSILSACLVAIEPQASFVIMPDSVSTGSVFGRSTALNMQTSQLNTPQDTSCTHILVFPTSAVVQVVDLPFNPIHDGMDGILDLLVSENDVDPDLINILPNSPSGSPVHSPGSHDPHGGSGGKGQSTDRMESHDETPNILQQPMALGYFVSTARAGPLPDWFWSSCPQAQNQCPLFLKASLHLQCSAVQSDELLHSKHSHPLDSSHTSDVLRFVLEQYNALSWLTCDPATQDRRSCLPIHFVVLNQMYNFIMNSL</sequence>
<evidence type="ECO:0000256" key="4">
    <source>
        <dbReference type="ARBA" id="ARBA00023015"/>
    </source>
</evidence>
<organism evidence="12 13">
    <name type="scientific">Electrophorus voltai</name>
    <dbReference type="NCBI Taxonomy" id="2609070"/>
    <lineage>
        <taxon>Eukaryota</taxon>
        <taxon>Metazoa</taxon>
        <taxon>Chordata</taxon>
        <taxon>Craniata</taxon>
        <taxon>Vertebrata</taxon>
        <taxon>Euteleostomi</taxon>
        <taxon>Actinopterygii</taxon>
        <taxon>Neopterygii</taxon>
        <taxon>Teleostei</taxon>
        <taxon>Ostariophysi</taxon>
        <taxon>Gymnotiformes</taxon>
        <taxon>Gymnotoidei</taxon>
        <taxon>Gymnotidae</taxon>
        <taxon>Electrophorus</taxon>
    </lineage>
</organism>
<dbReference type="GO" id="GO:0045944">
    <property type="term" value="P:positive regulation of transcription by RNA polymerase II"/>
    <property type="evidence" value="ECO:0007669"/>
    <property type="project" value="TreeGrafter"/>
</dbReference>
<keyword evidence="4 8" id="KW-0805">Transcription regulation</keyword>
<evidence type="ECO:0000256" key="6">
    <source>
        <dbReference type="ARBA" id="ARBA00023163"/>
    </source>
</evidence>
<keyword evidence="3 8" id="KW-0678">Repressor</keyword>
<comment type="caution">
    <text evidence="12">The sequence shown here is derived from an EMBL/GenBank/DDBJ whole genome shotgun (WGS) entry which is preliminary data.</text>
</comment>
<gene>
    <name evidence="12" type="ORF">P4O66_017608</name>
</gene>
<dbReference type="Proteomes" id="UP001239994">
    <property type="component" value="Unassembled WGS sequence"/>
</dbReference>
<evidence type="ECO:0000259" key="11">
    <source>
        <dbReference type="Pfam" id="PF18296"/>
    </source>
</evidence>
<keyword evidence="13" id="KW-1185">Reference proteome</keyword>
<dbReference type="GO" id="GO:0016592">
    <property type="term" value="C:mediator complex"/>
    <property type="evidence" value="ECO:0007669"/>
    <property type="project" value="InterPro"/>
</dbReference>
<dbReference type="EMBL" id="JAROKS010000025">
    <property type="protein sequence ID" value="KAK1786371.1"/>
    <property type="molecule type" value="Genomic_DNA"/>
</dbReference>
<protein>
    <recommendedName>
        <fullName evidence="8">Mediator of RNA polymerase II transcription subunit 13</fullName>
    </recommendedName>
</protein>
<feature type="compositionally biased region" description="Low complexity" evidence="9">
    <location>
        <begin position="1367"/>
        <end position="1398"/>
    </location>
</feature>
<keyword evidence="5 8" id="KW-0010">Activator</keyword>
<feature type="compositionally biased region" description="Low complexity" evidence="9">
    <location>
        <begin position="1846"/>
        <end position="1857"/>
    </location>
</feature>
<evidence type="ECO:0000256" key="5">
    <source>
        <dbReference type="ARBA" id="ARBA00023159"/>
    </source>
</evidence>
<comment type="similarity">
    <text evidence="2 8">Belongs to the Mediator complex subunit 13 family.</text>
</comment>
<comment type="subunit">
    <text evidence="8">Component of the Mediator complex.</text>
</comment>
<feature type="region of interest" description="Disordered" evidence="9">
    <location>
        <begin position="1362"/>
        <end position="1470"/>
    </location>
</feature>
<feature type="compositionally biased region" description="Basic and acidic residues" evidence="9">
    <location>
        <begin position="391"/>
        <end position="403"/>
    </location>
</feature>
<dbReference type="InterPro" id="IPR041285">
    <property type="entry name" value="MID_MedPIWI"/>
</dbReference>
<feature type="compositionally biased region" description="Polar residues" evidence="9">
    <location>
        <begin position="869"/>
        <end position="879"/>
    </location>
</feature>
<feature type="non-terminal residue" evidence="12">
    <location>
        <position position="1"/>
    </location>
</feature>
<evidence type="ECO:0000259" key="10">
    <source>
        <dbReference type="Pfam" id="PF06333"/>
    </source>
</evidence>
<feature type="region of interest" description="Disordered" evidence="9">
    <location>
        <begin position="1089"/>
        <end position="1108"/>
    </location>
</feature>
<dbReference type="PANTHER" id="PTHR48249">
    <property type="entry name" value="MEDIATOR OF RNA POLYMERASE II TRANSCRIPTION SUBUNIT 13"/>
    <property type="match status" value="1"/>
</dbReference>
<evidence type="ECO:0000256" key="9">
    <source>
        <dbReference type="SAM" id="MobiDB-lite"/>
    </source>
</evidence>
<feature type="domain" description="MID" evidence="11">
    <location>
        <begin position="1253"/>
        <end position="1564"/>
    </location>
</feature>
<feature type="region of interest" description="Disordered" evidence="9">
    <location>
        <begin position="860"/>
        <end position="945"/>
    </location>
</feature>
<dbReference type="InterPro" id="IPR009401">
    <property type="entry name" value="Med13_C"/>
</dbReference>
<evidence type="ECO:0000256" key="7">
    <source>
        <dbReference type="ARBA" id="ARBA00023242"/>
    </source>
</evidence>
<name>A0AAD8YUW2_9TELE</name>
<accession>A0AAD8YUW2</accession>
<feature type="compositionally biased region" description="Basic and acidic residues" evidence="9">
    <location>
        <begin position="1872"/>
        <end position="1881"/>
    </location>
</feature>
<feature type="region of interest" description="Disordered" evidence="9">
    <location>
        <begin position="365"/>
        <end position="423"/>
    </location>
</feature>
<evidence type="ECO:0000256" key="1">
    <source>
        <dbReference type="ARBA" id="ARBA00004123"/>
    </source>
</evidence>
<evidence type="ECO:0000256" key="8">
    <source>
        <dbReference type="RuleBase" id="RU364134"/>
    </source>
</evidence>
<evidence type="ECO:0000313" key="13">
    <source>
        <dbReference type="Proteomes" id="UP001239994"/>
    </source>
</evidence>
<evidence type="ECO:0000256" key="2">
    <source>
        <dbReference type="ARBA" id="ARBA00009354"/>
    </source>
</evidence>
<feature type="region of interest" description="Disordered" evidence="9">
    <location>
        <begin position="446"/>
        <end position="484"/>
    </location>
</feature>
<dbReference type="GO" id="GO:0003713">
    <property type="term" value="F:transcription coactivator activity"/>
    <property type="evidence" value="ECO:0007669"/>
    <property type="project" value="TreeGrafter"/>
</dbReference>
<dbReference type="Pfam" id="PF18296">
    <property type="entry name" value="MID_MedPIWI"/>
    <property type="match status" value="1"/>
</dbReference>
<keyword evidence="6 8" id="KW-0804">Transcription</keyword>
<feature type="compositionally biased region" description="Pro residues" evidence="9">
    <location>
        <begin position="380"/>
        <end position="389"/>
    </location>
</feature>
<comment type="function">
    <text evidence="8">Component of the Mediator complex, a coactivator involved in regulated transcription of nearly all RNA polymerase II-dependent genes. Mediator functions as a bridge to convey information from gene-specific regulatory proteins to the basal RNA polymerase II transcription machinery. Mediator is recruited to promoters by direct interactions with regulatory proteins and serves as a scaffold for the assembly of a functional preinitiation complex with RNA polymerase II and the general transcription factors.</text>
</comment>
<dbReference type="Pfam" id="PF06333">
    <property type="entry name" value="Med13_C"/>
    <property type="match status" value="1"/>
</dbReference>
<keyword evidence="7 8" id="KW-0539">Nucleus</keyword>
<feature type="region of interest" description="Disordered" evidence="9">
    <location>
        <begin position="627"/>
        <end position="667"/>
    </location>
</feature>
<feature type="domain" description="Mediator complex subunit Med13 C-terminal" evidence="10">
    <location>
        <begin position="1601"/>
        <end position="1990"/>
    </location>
</feature>